<keyword evidence="4" id="KW-0862">Zinc</keyword>
<sequence length="407" mass="46216">MERRPSPPREMKFTGNISTQTDFKDLEKGLLCFAAERRLFMNQTKKERKRLKPVKIMEVASAEGAAITTAGEQFHSSLENPIQSAGVATENTPQVGKENGDEVNDSYPVGEHFLTPPSNPRPTGSEKVFACYICGKTYTQKPNLDVHIRRHTGETPFACELCPKQFASRRSLKIHHVSHTGERNFSCDECGNTFTQKSALNIHSRIHTDYKPFCCSICGKRFTINTYLRSHILTHTGERPYTCSVCGRAFTQKGVLNNHMRTHRAEKGFACTECDKRFITSVEFKSHMAQHTDLSIVRSQQACQPCEKSFKCDDSLKLNVAEQVSDRVLLCECGRRFLDVGAFEKHQRNHSEDKHFGCNVCGKRFSRAHQLENHMIVHSGLKPFPCHVCSRKFARSSDLKRHLPVHK</sequence>
<dbReference type="PANTHER" id="PTHR19818">
    <property type="entry name" value="ZINC FINGER PROTEIN ZIC AND GLI"/>
    <property type="match status" value="1"/>
</dbReference>
<feature type="domain" description="C2H2-type" evidence="6">
    <location>
        <begin position="356"/>
        <end position="383"/>
    </location>
</feature>
<evidence type="ECO:0000313" key="7">
    <source>
        <dbReference type="EMBL" id="KAJ8889679.1"/>
    </source>
</evidence>
<dbReference type="SMART" id="SM00355">
    <property type="entry name" value="ZnF_C2H2"/>
    <property type="match status" value="9"/>
</dbReference>
<gene>
    <name evidence="7" type="ORF">PR048_009180</name>
</gene>
<reference evidence="7 8" key="1">
    <citation type="submission" date="2023-02" db="EMBL/GenBank/DDBJ databases">
        <title>LHISI_Scaffold_Assembly.</title>
        <authorList>
            <person name="Stuart O.P."/>
            <person name="Cleave R."/>
            <person name="Magrath M.J.L."/>
            <person name="Mikheyev A.S."/>
        </authorList>
    </citation>
    <scope>NUCLEOTIDE SEQUENCE [LARGE SCALE GENOMIC DNA]</scope>
    <source>
        <strain evidence="7">Daus_M_001</strain>
        <tissue evidence="7">Leg muscle</tissue>
    </source>
</reference>
<evidence type="ECO:0000256" key="4">
    <source>
        <dbReference type="ARBA" id="ARBA00022833"/>
    </source>
</evidence>
<evidence type="ECO:0000256" key="2">
    <source>
        <dbReference type="ARBA" id="ARBA00022737"/>
    </source>
</evidence>
<name>A0ABQ9HZ65_9NEOP</name>
<keyword evidence="1" id="KW-0479">Metal-binding</keyword>
<evidence type="ECO:0000256" key="1">
    <source>
        <dbReference type="ARBA" id="ARBA00022723"/>
    </source>
</evidence>
<dbReference type="Pfam" id="PF00096">
    <property type="entry name" value="zf-C2H2"/>
    <property type="match status" value="8"/>
</dbReference>
<feature type="domain" description="C2H2-type" evidence="6">
    <location>
        <begin position="269"/>
        <end position="296"/>
    </location>
</feature>
<evidence type="ECO:0000256" key="3">
    <source>
        <dbReference type="ARBA" id="ARBA00022771"/>
    </source>
</evidence>
<dbReference type="Proteomes" id="UP001159363">
    <property type="component" value="Chromosome 3"/>
</dbReference>
<feature type="domain" description="C2H2-type" evidence="6">
    <location>
        <begin position="185"/>
        <end position="212"/>
    </location>
</feature>
<dbReference type="SUPFAM" id="SSF57667">
    <property type="entry name" value="beta-beta-alpha zinc fingers"/>
    <property type="match status" value="6"/>
</dbReference>
<keyword evidence="8" id="KW-1185">Reference proteome</keyword>
<keyword evidence="2" id="KW-0677">Repeat</keyword>
<keyword evidence="3 5" id="KW-0863">Zinc-finger</keyword>
<feature type="domain" description="C2H2-type" evidence="6">
    <location>
        <begin position="310"/>
        <end position="355"/>
    </location>
</feature>
<accession>A0ABQ9HZ65</accession>
<dbReference type="PANTHER" id="PTHR19818:SF162">
    <property type="entry name" value="GASTRULA ZINC FINGER PROTEIN XLCGF57.1-RELATED"/>
    <property type="match status" value="1"/>
</dbReference>
<feature type="domain" description="C2H2-type" evidence="6">
    <location>
        <begin position="384"/>
        <end position="407"/>
    </location>
</feature>
<proteinExistence type="predicted"/>
<dbReference type="InterPro" id="IPR036236">
    <property type="entry name" value="Znf_C2H2_sf"/>
</dbReference>
<dbReference type="InterPro" id="IPR013087">
    <property type="entry name" value="Znf_C2H2_type"/>
</dbReference>
<dbReference type="InterPro" id="IPR050329">
    <property type="entry name" value="GLI_C2H2-zinc-finger"/>
</dbReference>
<dbReference type="Gene3D" id="3.30.160.60">
    <property type="entry name" value="Classic Zinc Finger"/>
    <property type="match status" value="8"/>
</dbReference>
<evidence type="ECO:0000313" key="8">
    <source>
        <dbReference type="Proteomes" id="UP001159363"/>
    </source>
</evidence>
<comment type="caution">
    <text evidence="7">The sequence shown here is derived from an EMBL/GenBank/DDBJ whole genome shotgun (WGS) entry which is preliminary data.</text>
</comment>
<feature type="domain" description="C2H2-type" evidence="6">
    <location>
        <begin position="213"/>
        <end position="240"/>
    </location>
</feature>
<evidence type="ECO:0000256" key="5">
    <source>
        <dbReference type="PROSITE-ProRule" id="PRU00042"/>
    </source>
</evidence>
<feature type="domain" description="C2H2-type" evidence="6">
    <location>
        <begin position="157"/>
        <end position="184"/>
    </location>
</feature>
<protein>
    <recommendedName>
        <fullName evidence="6">C2H2-type domain-containing protein</fullName>
    </recommendedName>
</protein>
<organism evidence="7 8">
    <name type="scientific">Dryococelus australis</name>
    <dbReference type="NCBI Taxonomy" id="614101"/>
    <lineage>
        <taxon>Eukaryota</taxon>
        <taxon>Metazoa</taxon>
        <taxon>Ecdysozoa</taxon>
        <taxon>Arthropoda</taxon>
        <taxon>Hexapoda</taxon>
        <taxon>Insecta</taxon>
        <taxon>Pterygota</taxon>
        <taxon>Neoptera</taxon>
        <taxon>Polyneoptera</taxon>
        <taxon>Phasmatodea</taxon>
        <taxon>Verophasmatodea</taxon>
        <taxon>Anareolatae</taxon>
        <taxon>Phasmatidae</taxon>
        <taxon>Eurycanthinae</taxon>
        <taxon>Dryococelus</taxon>
    </lineage>
</organism>
<feature type="domain" description="C2H2-type" evidence="6">
    <location>
        <begin position="241"/>
        <end position="268"/>
    </location>
</feature>
<dbReference type="EMBL" id="JARBHB010000003">
    <property type="protein sequence ID" value="KAJ8889679.1"/>
    <property type="molecule type" value="Genomic_DNA"/>
</dbReference>
<dbReference type="PROSITE" id="PS50157">
    <property type="entry name" value="ZINC_FINGER_C2H2_2"/>
    <property type="match status" value="9"/>
</dbReference>
<evidence type="ECO:0000259" key="6">
    <source>
        <dbReference type="PROSITE" id="PS50157"/>
    </source>
</evidence>
<feature type="domain" description="C2H2-type" evidence="6">
    <location>
        <begin position="129"/>
        <end position="156"/>
    </location>
</feature>
<dbReference type="PROSITE" id="PS00028">
    <property type="entry name" value="ZINC_FINGER_C2H2_1"/>
    <property type="match status" value="8"/>
</dbReference>